<name>A0ABU5EH69_9PROT</name>
<evidence type="ECO:0000256" key="3">
    <source>
        <dbReference type="RuleBase" id="RU003694"/>
    </source>
</evidence>
<dbReference type="NCBIfam" id="NF006618">
    <property type="entry name" value="PRK09185.1"/>
    <property type="match status" value="1"/>
</dbReference>
<evidence type="ECO:0000313" key="5">
    <source>
        <dbReference type="EMBL" id="MDY0885219.1"/>
    </source>
</evidence>
<dbReference type="RefSeq" id="WP_320510293.1">
    <property type="nucleotide sequence ID" value="NZ_JAXCLW010000008.1"/>
</dbReference>
<comment type="caution">
    <text evidence="5">The sequence shown here is derived from an EMBL/GenBank/DDBJ whole genome shotgun (WGS) entry which is preliminary data.</text>
</comment>
<dbReference type="EMBL" id="JAXCLW010000008">
    <property type="protein sequence ID" value="MDY0885219.1"/>
    <property type="molecule type" value="Genomic_DNA"/>
</dbReference>
<dbReference type="Pfam" id="PF02801">
    <property type="entry name" value="Ketoacyl-synt_C"/>
    <property type="match status" value="1"/>
</dbReference>
<dbReference type="PROSITE" id="PS00606">
    <property type="entry name" value="KS3_1"/>
    <property type="match status" value="1"/>
</dbReference>
<dbReference type="InterPro" id="IPR020841">
    <property type="entry name" value="PKS_Beta-ketoAc_synthase_dom"/>
</dbReference>
<dbReference type="InterPro" id="IPR016039">
    <property type="entry name" value="Thiolase-like"/>
</dbReference>
<dbReference type="InterPro" id="IPR014030">
    <property type="entry name" value="Ketoacyl_synth_N"/>
</dbReference>
<sequence length="396" mass="41197">MTMAFGISAMGIVCPIGSDKARVAHGLASGSRAGLVARSDIAIDKTVYVGAVNEKLPDLPESLLPYDCRNNRMMLAALNQIRAEVDAMAQRFGRDRIAVVLGTSTGGIAEAETAYATVWQTHRWPNDFTYSRQELGTLAEFSARALGLTGPAYVIATACSSSGKAFASARRLIQAGLCDAAVVGGADTLCRMTVTGFGSLEAVSSSLCNPFSRNRDGINIGEAAAAFLLTKDPAPVMLLGIGESSDAHHVSAPDPEGRGAYEAMRLAMVDAGLSPADIAYVNLHGTATPLNDAMESRAVHALLGSSVPCSSTKSMTGHTLGAASACEAAFLWLTLHPAYNDGLLPPHLWDGIADPALPTLTLASTGMRAIGTDRMAMLSNSFAFGGSNVTLAFGRN</sequence>
<gene>
    <name evidence="5" type="ORF">SMD27_20425</name>
</gene>
<dbReference type="SMART" id="SM00825">
    <property type="entry name" value="PKS_KS"/>
    <property type="match status" value="1"/>
</dbReference>
<dbReference type="SUPFAM" id="SSF53901">
    <property type="entry name" value="Thiolase-like"/>
    <property type="match status" value="2"/>
</dbReference>
<comment type="similarity">
    <text evidence="1 3">Belongs to the thiolase-like superfamily. Beta-ketoacyl-ACP synthases family.</text>
</comment>
<keyword evidence="2 3" id="KW-0808">Transferase</keyword>
<evidence type="ECO:0000313" key="6">
    <source>
        <dbReference type="Proteomes" id="UP001279642"/>
    </source>
</evidence>
<accession>A0ABU5EH69</accession>
<dbReference type="Gene3D" id="3.40.47.10">
    <property type="match status" value="2"/>
</dbReference>
<dbReference type="InterPro" id="IPR014031">
    <property type="entry name" value="Ketoacyl_synth_C"/>
</dbReference>
<protein>
    <submittedName>
        <fullName evidence="5">Beta-ketoacyl-[acyl-carrier-protein] synthase family protein</fullName>
    </submittedName>
</protein>
<dbReference type="InterPro" id="IPR000794">
    <property type="entry name" value="Beta-ketoacyl_synthase"/>
</dbReference>
<feature type="domain" description="Ketosynthase family 3 (KS3)" evidence="4">
    <location>
        <begin position="1"/>
        <end position="395"/>
    </location>
</feature>
<organism evidence="5 6">
    <name type="scientific">Dongia soli</name>
    <dbReference type="NCBI Taxonomy" id="600628"/>
    <lineage>
        <taxon>Bacteria</taxon>
        <taxon>Pseudomonadati</taxon>
        <taxon>Pseudomonadota</taxon>
        <taxon>Alphaproteobacteria</taxon>
        <taxon>Rhodospirillales</taxon>
        <taxon>Dongiaceae</taxon>
        <taxon>Dongia</taxon>
    </lineage>
</organism>
<evidence type="ECO:0000259" key="4">
    <source>
        <dbReference type="PROSITE" id="PS52004"/>
    </source>
</evidence>
<dbReference type="PANTHER" id="PTHR11712:SF320">
    <property type="entry name" value="BETA-KETOACYL SYNTHASE"/>
    <property type="match status" value="1"/>
</dbReference>
<keyword evidence="6" id="KW-1185">Reference proteome</keyword>
<dbReference type="Pfam" id="PF00109">
    <property type="entry name" value="ketoacyl-synt"/>
    <property type="match status" value="1"/>
</dbReference>
<reference evidence="5 6" key="1">
    <citation type="journal article" date="2016" name="Antonie Van Leeuwenhoek">
        <title>Dongia soli sp. nov., isolated from soil from Dokdo, Korea.</title>
        <authorList>
            <person name="Kim D.U."/>
            <person name="Lee H."/>
            <person name="Kim H."/>
            <person name="Kim S.G."/>
            <person name="Ka J.O."/>
        </authorList>
    </citation>
    <scope>NUCLEOTIDE SEQUENCE [LARGE SCALE GENOMIC DNA]</scope>
    <source>
        <strain evidence="5 6">D78</strain>
    </source>
</reference>
<evidence type="ECO:0000256" key="1">
    <source>
        <dbReference type="ARBA" id="ARBA00008467"/>
    </source>
</evidence>
<dbReference type="Proteomes" id="UP001279642">
    <property type="component" value="Unassembled WGS sequence"/>
</dbReference>
<evidence type="ECO:0000256" key="2">
    <source>
        <dbReference type="ARBA" id="ARBA00022679"/>
    </source>
</evidence>
<dbReference type="InterPro" id="IPR018201">
    <property type="entry name" value="Ketoacyl_synth_AS"/>
</dbReference>
<dbReference type="PROSITE" id="PS52004">
    <property type="entry name" value="KS3_2"/>
    <property type="match status" value="1"/>
</dbReference>
<dbReference type="PANTHER" id="PTHR11712">
    <property type="entry name" value="POLYKETIDE SYNTHASE-RELATED"/>
    <property type="match status" value="1"/>
</dbReference>
<dbReference type="CDD" id="cd00834">
    <property type="entry name" value="KAS_I_II"/>
    <property type="match status" value="1"/>
</dbReference>
<proteinExistence type="inferred from homology"/>